<dbReference type="PANTHER" id="PTHR12675:SF7">
    <property type="entry name" value="MUSCLEBLIND-LIKE PROTEIN 1"/>
    <property type="match status" value="1"/>
</dbReference>
<feature type="zinc finger region" description="C3H1-type" evidence="6">
    <location>
        <begin position="225"/>
        <end position="251"/>
    </location>
</feature>
<evidence type="ECO:0000256" key="5">
    <source>
        <dbReference type="ARBA" id="ARBA00038226"/>
    </source>
</evidence>
<dbReference type="Pfam" id="PF18044">
    <property type="entry name" value="zf-CCCH_4"/>
    <property type="match status" value="1"/>
</dbReference>
<dbReference type="InterPro" id="IPR000571">
    <property type="entry name" value="Znf_CCCH"/>
</dbReference>
<evidence type="ECO:0000313" key="9">
    <source>
        <dbReference type="RefSeq" id="XP_045560015.1"/>
    </source>
</evidence>
<gene>
    <name evidence="9" type="primary">LOC106581498</name>
</gene>
<reference evidence="9" key="1">
    <citation type="submission" date="2025-08" db="UniProtKB">
        <authorList>
            <consortium name="RefSeq"/>
        </authorList>
    </citation>
    <scope>IDENTIFICATION</scope>
</reference>
<keyword evidence="8" id="KW-1185">Reference proteome</keyword>
<dbReference type="Proteomes" id="UP001652741">
    <property type="component" value="Chromosome ssa20"/>
</dbReference>
<dbReference type="PANTHER" id="PTHR12675">
    <property type="entry name" value="MUSCLEBLIND-LIKE PROTEIN"/>
    <property type="match status" value="1"/>
</dbReference>
<dbReference type="SMART" id="SM00356">
    <property type="entry name" value="ZnF_C3H1"/>
    <property type="match status" value="4"/>
</dbReference>
<evidence type="ECO:0000313" key="8">
    <source>
        <dbReference type="Proteomes" id="UP001652741"/>
    </source>
</evidence>
<feature type="zinc finger region" description="C3H1-type" evidence="6">
    <location>
        <begin position="13"/>
        <end position="41"/>
    </location>
</feature>
<feature type="zinc finger region" description="C3H1-type" evidence="6">
    <location>
        <begin position="189"/>
        <end position="217"/>
    </location>
</feature>
<accession>A0ABM3DMK4</accession>
<dbReference type="GeneID" id="106581498"/>
<dbReference type="RefSeq" id="XP_045560015.1">
    <property type="nucleotide sequence ID" value="XM_045704059.1"/>
</dbReference>
<name>A0ABM3DMK4_SALSA</name>
<keyword evidence="2" id="KW-0677">Repeat</keyword>
<dbReference type="Gene3D" id="3.30.1370.210">
    <property type="match status" value="2"/>
</dbReference>
<dbReference type="InterPro" id="IPR041367">
    <property type="entry name" value="Znf-CCCH_4"/>
</dbReference>
<proteinExistence type="inferred from homology"/>
<feature type="domain" description="C3H1-type" evidence="7">
    <location>
        <begin position="225"/>
        <end position="251"/>
    </location>
</feature>
<organism evidence="8 9">
    <name type="scientific">Salmo salar</name>
    <name type="common">Atlantic salmon</name>
    <dbReference type="NCBI Taxonomy" id="8030"/>
    <lineage>
        <taxon>Eukaryota</taxon>
        <taxon>Metazoa</taxon>
        <taxon>Chordata</taxon>
        <taxon>Craniata</taxon>
        <taxon>Vertebrata</taxon>
        <taxon>Euteleostomi</taxon>
        <taxon>Actinopterygii</taxon>
        <taxon>Neopterygii</taxon>
        <taxon>Teleostei</taxon>
        <taxon>Protacanthopterygii</taxon>
        <taxon>Salmoniformes</taxon>
        <taxon>Salmonidae</taxon>
        <taxon>Salmoninae</taxon>
        <taxon>Salmo</taxon>
    </lineage>
</organism>
<feature type="domain" description="C3H1-type" evidence="7">
    <location>
        <begin position="13"/>
        <end position="41"/>
    </location>
</feature>
<dbReference type="Pfam" id="PF14608">
    <property type="entry name" value="zf-CCCH_2"/>
    <property type="match status" value="1"/>
</dbReference>
<feature type="domain" description="C3H1-type" evidence="7">
    <location>
        <begin position="47"/>
        <end position="73"/>
    </location>
</feature>
<keyword evidence="1 6" id="KW-0479">Metal-binding</keyword>
<comment type="similarity">
    <text evidence="5">Belongs to the muscleblind family.</text>
</comment>
<keyword evidence="4 6" id="KW-0862">Zinc</keyword>
<dbReference type="Pfam" id="PF22628">
    <property type="entry name" value="zf-CCCH_10"/>
    <property type="match status" value="2"/>
</dbReference>
<evidence type="ECO:0000256" key="4">
    <source>
        <dbReference type="ARBA" id="ARBA00022833"/>
    </source>
</evidence>
<evidence type="ECO:0000256" key="3">
    <source>
        <dbReference type="ARBA" id="ARBA00022771"/>
    </source>
</evidence>
<evidence type="ECO:0000259" key="7">
    <source>
        <dbReference type="PROSITE" id="PS50103"/>
    </source>
</evidence>
<feature type="domain" description="C3H1-type" evidence="7">
    <location>
        <begin position="189"/>
        <end position="217"/>
    </location>
</feature>
<evidence type="ECO:0000256" key="2">
    <source>
        <dbReference type="ARBA" id="ARBA00022737"/>
    </source>
</evidence>
<dbReference type="PROSITE" id="PS50103">
    <property type="entry name" value="ZF_C3H1"/>
    <property type="match status" value="4"/>
</dbReference>
<feature type="zinc finger region" description="C3H1-type" evidence="6">
    <location>
        <begin position="47"/>
        <end position="73"/>
    </location>
</feature>
<evidence type="ECO:0000256" key="6">
    <source>
        <dbReference type="PROSITE-ProRule" id="PRU00723"/>
    </source>
</evidence>
<sequence>MAVNLTPIRDTKWLTLEVCREFQRGTCSRPDSECKFAHPAKSCQVENGRVIACFDSLKGRCSRENCKYLHPPPHLKTQLEINGRNNLIQQKNMAMLAQQMQLANAMMPGTQLQTTCMPVPMFSVTPSLASNASAAAAAAAAFNPYLGPVSPGLMPTEIMSSAPVLVTSNPNVSMPSAAAAAAAQKLMRTDRLEVCREYQRGNCTRGENDCRFAHPSDSTMIDTNDNTVTVCMDYIKGRCSREKCKYFHPPAHLQAKIKAGQHQVNQAAAAAAMRPTLEKANGATAMFNAAGMFQYQQALANMQFQQQFIPSGSILCMTPATSVEWDWTGLGQTVGCRQVPMMHGATPATVSAATSSATSVPFATATANQIPIISTDHLTSHKYVTQM</sequence>
<protein>
    <submittedName>
        <fullName evidence="9">Muscleblind-like protein 1 isoform X4</fullName>
    </submittedName>
</protein>
<evidence type="ECO:0000256" key="1">
    <source>
        <dbReference type="ARBA" id="ARBA00022723"/>
    </source>
</evidence>
<dbReference type="InterPro" id="IPR054429">
    <property type="entry name" value="Znf-CCCH_Muscleblind-like"/>
</dbReference>
<keyword evidence="3 6" id="KW-0863">Zinc-finger</keyword>